<dbReference type="Gene3D" id="3.40.50.300">
    <property type="entry name" value="P-loop containing nucleotide triphosphate hydrolases"/>
    <property type="match status" value="2"/>
</dbReference>
<name>A0A9D1HWG1_9ACTN</name>
<feature type="domain" description="ATPase AAA-type core" evidence="1">
    <location>
        <begin position="234"/>
        <end position="302"/>
    </location>
</feature>
<organism evidence="2 3">
    <name type="scientific">Candidatus Coprovicinus avistercoris</name>
    <dbReference type="NCBI Taxonomy" id="2840754"/>
    <lineage>
        <taxon>Bacteria</taxon>
        <taxon>Bacillati</taxon>
        <taxon>Actinomycetota</taxon>
        <taxon>Coriobacteriia</taxon>
        <taxon>Coriobacteriales</taxon>
        <taxon>Coriobacteriaceae</taxon>
        <taxon>Coriobacteriaceae incertae sedis</taxon>
        <taxon>Candidatus Coprovicinus</taxon>
    </lineage>
</organism>
<dbReference type="PANTHER" id="PTHR43581:SF2">
    <property type="entry name" value="EXCINUCLEASE ATPASE SUBUNIT"/>
    <property type="match status" value="1"/>
</dbReference>
<dbReference type="CDD" id="cd00267">
    <property type="entry name" value="ABC_ATPase"/>
    <property type="match status" value="1"/>
</dbReference>
<protein>
    <submittedName>
        <fullName evidence="2">AAA family ATPase</fullName>
    </submittedName>
</protein>
<dbReference type="AlphaFoldDB" id="A0A9D1HWG1"/>
<dbReference type="Pfam" id="PF13304">
    <property type="entry name" value="AAA_21"/>
    <property type="match status" value="1"/>
</dbReference>
<dbReference type="GO" id="GO:0005524">
    <property type="term" value="F:ATP binding"/>
    <property type="evidence" value="ECO:0007669"/>
    <property type="project" value="InterPro"/>
</dbReference>
<dbReference type="SUPFAM" id="SSF52540">
    <property type="entry name" value="P-loop containing nucleoside triphosphate hydrolases"/>
    <property type="match status" value="1"/>
</dbReference>
<dbReference type="GO" id="GO:0016887">
    <property type="term" value="F:ATP hydrolysis activity"/>
    <property type="evidence" value="ECO:0007669"/>
    <property type="project" value="InterPro"/>
</dbReference>
<proteinExistence type="predicted"/>
<dbReference type="EMBL" id="DVMQ01000004">
    <property type="protein sequence ID" value="HIU23552.1"/>
    <property type="molecule type" value="Genomic_DNA"/>
</dbReference>
<dbReference type="InterPro" id="IPR027417">
    <property type="entry name" value="P-loop_NTPase"/>
</dbReference>
<sequence length="567" mass="65119">MTADSRIIKKIHFNRYRKLRDVDLPFAPGVNAIAGANGTCKSSVLHIISNSFQAVTSKSDWLEDGKAALTIKHINSSLNPKIESLARGDKEYNDPAPGLEGSLFSITYGNGKSLDFRRHNSSKSSGEARFAIKPFYPSGQKQSLPCLPVIYLGLTRLFPYGEYGNDEQIKSIHDALPETYQRRLFKNYANFTLMEITDSKSQSMGDIKNRTEFTTNTTGIDSNTISAGEDNLFIILTALESLAYYHDIVKEDSSSESILLIDELDASLHPAFQINLVDLFSEYSERYKIQLVFTTHSLTLLDHLISNGENVIYLHDNLTDVLPMNKPDMYRIKLDLNRMISSDIYLDKCIPVFSEDAEARFVLQTLFDFLEERTKFFSRVRSRFHLVDGDIGADNLKNLFKDPFLQQSTMSSICILDGDKGSNLRYNIVVLPGRKSPEEWLIEYARELEKRDDDFWRDEAILTRGYGKPTFKSKIDGKFKKIDEDLATKQEEGRSIQSLKRRKYKRAFNNNIDFFRFVLKKWINSPENSKELYKFCREFHKIFLKVSEYHGIDQEAWPKGDDPSIQL</sequence>
<dbReference type="Proteomes" id="UP000824078">
    <property type="component" value="Unassembled WGS sequence"/>
</dbReference>
<comment type="caution">
    <text evidence="2">The sequence shown here is derived from an EMBL/GenBank/DDBJ whole genome shotgun (WGS) entry which is preliminary data.</text>
</comment>
<gene>
    <name evidence="2" type="ORF">IAD17_01320</name>
</gene>
<evidence type="ECO:0000313" key="3">
    <source>
        <dbReference type="Proteomes" id="UP000824078"/>
    </source>
</evidence>
<dbReference type="InterPro" id="IPR003959">
    <property type="entry name" value="ATPase_AAA_core"/>
</dbReference>
<accession>A0A9D1HWG1</accession>
<evidence type="ECO:0000313" key="2">
    <source>
        <dbReference type="EMBL" id="HIU23552.1"/>
    </source>
</evidence>
<dbReference type="InterPro" id="IPR051396">
    <property type="entry name" value="Bact_Antivir_Def_Nuclease"/>
</dbReference>
<reference evidence="2" key="1">
    <citation type="submission" date="2020-10" db="EMBL/GenBank/DDBJ databases">
        <authorList>
            <person name="Gilroy R."/>
        </authorList>
    </citation>
    <scope>NUCLEOTIDE SEQUENCE</scope>
    <source>
        <strain evidence="2">ChiHjej12B11-29160</strain>
    </source>
</reference>
<dbReference type="PANTHER" id="PTHR43581">
    <property type="entry name" value="ATP/GTP PHOSPHATASE"/>
    <property type="match status" value="1"/>
</dbReference>
<reference evidence="2" key="2">
    <citation type="journal article" date="2021" name="PeerJ">
        <title>Extensive microbial diversity within the chicken gut microbiome revealed by metagenomics and culture.</title>
        <authorList>
            <person name="Gilroy R."/>
            <person name="Ravi A."/>
            <person name="Getino M."/>
            <person name="Pursley I."/>
            <person name="Horton D.L."/>
            <person name="Alikhan N.F."/>
            <person name="Baker D."/>
            <person name="Gharbi K."/>
            <person name="Hall N."/>
            <person name="Watson M."/>
            <person name="Adriaenssens E.M."/>
            <person name="Foster-Nyarko E."/>
            <person name="Jarju S."/>
            <person name="Secka A."/>
            <person name="Antonio M."/>
            <person name="Oren A."/>
            <person name="Chaudhuri R.R."/>
            <person name="La Ragione R."/>
            <person name="Hildebrand F."/>
            <person name="Pallen M.J."/>
        </authorList>
    </citation>
    <scope>NUCLEOTIDE SEQUENCE</scope>
    <source>
        <strain evidence="2">ChiHjej12B11-29160</strain>
    </source>
</reference>
<evidence type="ECO:0000259" key="1">
    <source>
        <dbReference type="Pfam" id="PF13304"/>
    </source>
</evidence>